<organism evidence="1 2">
    <name type="scientific">Clostridium uliginosum</name>
    <dbReference type="NCBI Taxonomy" id="119641"/>
    <lineage>
        <taxon>Bacteria</taxon>
        <taxon>Bacillati</taxon>
        <taxon>Bacillota</taxon>
        <taxon>Clostridia</taxon>
        <taxon>Eubacteriales</taxon>
        <taxon>Clostridiaceae</taxon>
        <taxon>Clostridium</taxon>
    </lineage>
</organism>
<dbReference type="Proteomes" id="UP000199263">
    <property type="component" value="Unassembled WGS sequence"/>
</dbReference>
<sequence>KATREEQGLAERAKKLGVDITGLSTADAQAKIMTAQAQKLGIDTTGLSNDQIKAKIKEAHQHQGPSETTEK</sequence>
<protein>
    <submittedName>
        <fullName evidence="1">Uncharacterized protein</fullName>
    </submittedName>
</protein>
<reference evidence="1 2" key="1">
    <citation type="submission" date="2016-10" db="EMBL/GenBank/DDBJ databases">
        <authorList>
            <person name="de Groot N.N."/>
        </authorList>
    </citation>
    <scope>NUCLEOTIDE SEQUENCE [LARGE SCALE GENOMIC DNA]</scope>
    <source>
        <strain evidence="1 2">DSM 12992</strain>
    </source>
</reference>
<proteinExistence type="predicted"/>
<accession>A0A1I1MIN9</accession>
<keyword evidence="2" id="KW-1185">Reference proteome</keyword>
<evidence type="ECO:0000313" key="2">
    <source>
        <dbReference type="Proteomes" id="UP000199263"/>
    </source>
</evidence>
<name>A0A1I1MIN9_9CLOT</name>
<dbReference type="AlphaFoldDB" id="A0A1I1MIN9"/>
<gene>
    <name evidence="1" type="ORF">SAMN05421842_1111</name>
</gene>
<dbReference type="EMBL" id="FOMG01000011">
    <property type="protein sequence ID" value="SFC84712.1"/>
    <property type="molecule type" value="Genomic_DNA"/>
</dbReference>
<feature type="non-terminal residue" evidence="1">
    <location>
        <position position="1"/>
    </location>
</feature>
<evidence type="ECO:0000313" key="1">
    <source>
        <dbReference type="EMBL" id="SFC84712.1"/>
    </source>
</evidence>